<reference evidence="1 2" key="1">
    <citation type="journal article" date="2024" name="Plant Biotechnol. J.">
        <title>Genome and CRISPR/Cas9 system of a widespread forest tree (Populus alba) in the world.</title>
        <authorList>
            <person name="Liu Y.J."/>
            <person name="Jiang P.F."/>
            <person name="Han X.M."/>
            <person name="Li X.Y."/>
            <person name="Wang H.M."/>
            <person name="Wang Y.J."/>
            <person name="Wang X.X."/>
            <person name="Zeng Q.Y."/>
        </authorList>
    </citation>
    <scope>NUCLEOTIDE SEQUENCE [LARGE SCALE GENOMIC DNA]</scope>
    <source>
        <strain evidence="2">cv. PAL-ZL1</strain>
    </source>
</reference>
<name>A0ACC4C2C3_POPAL</name>
<sequence length="390" mass="44359">MMVFTYVGYFAAGLAVQVLVAKILKLCWIVLWRPYALTKSFEKQGIKGPSYSILHGTLPEMKTLLKAANGVILDTNCHDIAQRVQPHYNRWSAEYGEVFLFWRGVQPAIRIADPKLAKQILSDKSGAYAQPQFDHRLLSFAGNGVGQLNGPDWVRHRSILTPAFTKDKLKLMTKRMAACTIDMIDDWKNRARIADHQHITIEMSEEFKKLTCDVITHTAFGSNYVEGGEVFKAQDELIHHCVATMADLYIPGSRFLPTPSNRQMWKMENNVNNSLRRLIQGRLESAQARGNLDGCYGDDVLGLLVEASKTTNKSLKLTMDEIIDECKQFFFSGHETTAKLLTWTVFLLSLHQEWQERLREEVLTECGMGIPDADMVSKLKLVNYTIIFFF</sequence>
<comment type="caution">
    <text evidence="1">The sequence shown here is derived from an EMBL/GenBank/DDBJ whole genome shotgun (WGS) entry which is preliminary data.</text>
</comment>
<dbReference type="Proteomes" id="UP000309997">
    <property type="component" value="Unassembled WGS sequence"/>
</dbReference>
<dbReference type="EMBL" id="RCHU02000006">
    <property type="protein sequence ID" value="KAL3585352.1"/>
    <property type="molecule type" value="Genomic_DNA"/>
</dbReference>
<protein>
    <submittedName>
        <fullName evidence="1">Uncharacterized protein</fullName>
    </submittedName>
</protein>
<gene>
    <name evidence="1" type="ORF">D5086_012219</name>
</gene>
<keyword evidence="2" id="KW-1185">Reference proteome</keyword>
<organism evidence="1 2">
    <name type="scientific">Populus alba</name>
    <name type="common">White poplar</name>
    <dbReference type="NCBI Taxonomy" id="43335"/>
    <lineage>
        <taxon>Eukaryota</taxon>
        <taxon>Viridiplantae</taxon>
        <taxon>Streptophyta</taxon>
        <taxon>Embryophyta</taxon>
        <taxon>Tracheophyta</taxon>
        <taxon>Spermatophyta</taxon>
        <taxon>Magnoliopsida</taxon>
        <taxon>eudicotyledons</taxon>
        <taxon>Gunneridae</taxon>
        <taxon>Pentapetalae</taxon>
        <taxon>rosids</taxon>
        <taxon>fabids</taxon>
        <taxon>Malpighiales</taxon>
        <taxon>Salicaceae</taxon>
        <taxon>Saliceae</taxon>
        <taxon>Populus</taxon>
    </lineage>
</organism>
<accession>A0ACC4C2C3</accession>
<evidence type="ECO:0000313" key="2">
    <source>
        <dbReference type="Proteomes" id="UP000309997"/>
    </source>
</evidence>
<proteinExistence type="predicted"/>
<evidence type="ECO:0000313" key="1">
    <source>
        <dbReference type="EMBL" id="KAL3585352.1"/>
    </source>
</evidence>